<reference evidence="17" key="1">
    <citation type="journal article" date="2014" name="Int. J. Syst. Evol. Microbiol.">
        <title>Complete genome sequence of Corynebacterium casei LMG S-19264T (=DSM 44701T), isolated from a smear-ripened cheese.</title>
        <authorList>
            <consortium name="US DOE Joint Genome Institute (JGI-PGF)"/>
            <person name="Walter F."/>
            <person name="Albersmeier A."/>
            <person name="Kalinowski J."/>
            <person name="Ruckert C."/>
        </authorList>
    </citation>
    <scope>NUCLEOTIDE SEQUENCE</scope>
    <source>
        <strain evidence="17">CGMCC 1.15758</strain>
    </source>
</reference>
<dbReference type="SFLD" id="SFLDF00314">
    <property type="entry name" value="L-lysine_2_3-aminomutase_(yjeK"/>
    <property type="match status" value="1"/>
</dbReference>
<dbReference type="GO" id="GO:0051539">
    <property type="term" value="F:4 iron, 4 sulfur cluster binding"/>
    <property type="evidence" value="ECO:0007669"/>
    <property type="project" value="UniProtKB-KW"/>
</dbReference>
<feature type="binding site" evidence="14">
    <location>
        <position position="127"/>
    </location>
    <ligand>
        <name>[4Fe-4S] cluster</name>
        <dbReference type="ChEBI" id="CHEBI:49883"/>
        <note>4Fe-4S-S-AdoMet</note>
    </ligand>
</feature>
<comment type="cofactor">
    <cofactor evidence="3">
        <name>[4Fe-4S] cluster</name>
        <dbReference type="ChEBI" id="CHEBI:49883"/>
    </cofactor>
</comment>
<evidence type="ECO:0000256" key="9">
    <source>
        <dbReference type="ARBA" id="ARBA00022898"/>
    </source>
</evidence>
<dbReference type="SFLD" id="SFLDS00029">
    <property type="entry name" value="Radical_SAM"/>
    <property type="match status" value="1"/>
</dbReference>
<dbReference type="RefSeq" id="WP_117001281.1">
    <property type="nucleotide sequence ID" value="NZ_BMJS01000001.1"/>
</dbReference>
<dbReference type="InterPro" id="IPR003739">
    <property type="entry name" value="Lys_aminomutase/Glu_NH3_mut"/>
</dbReference>
<evidence type="ECO:0000259" key="16">
    <source>
        <dbReference type="PROSITE" id="PS51918"/>
    </source>
</evidence>
<evidence type="ECO:0000313" key="18">
    <source>
        <dbReference type="Proteomes" id="UP000636949"/>
    </source>
</evidence>
<evidence type="ECO:0000256" key="5">
    <source>
        <dbReference type="ARBA" id="ARBA00022363"/>
    </source>
</evidence>
<comment type="catalytic activity">
    <reaction evidence="1">
        <text>L-lysine = D-beta-lysine</text>
        <dbReference type="Rhea" id="RHEA:44148"/>
        <dbReference type="ChEBI" id="CHEBI:32551"/>
        <dbReference type="ChEBI" id="CHEBI:84138"/>
    </reaction>
</comment>
<dbReference type="CDD" id="cd01335">
    <property type="entry name" value="Radical_SAM"/>
    <property type="match status" value="1"/>
</dbReference>
<sequence>MIHEKHATQQGKAHSKSADWKNALATGFTHWQDLAQFLEIDPTSYNTPALKSFPMRIPKGFASRMQKGDINDPLLLQVLPSVKELDSIDDYVADPLQEADFNPVKGLLHKYKNRALLILHPACAVHCRYCFRREYDYQAQTQSKALWLDTFEYIRKNTALDEVILSGGDPLMHNDVLLAWFLAQIEDISHIKRLRIHTRIPVVLPERITDELINVFKETRLQKIMVIHANHANEINDDVTVALAALKNQSQFTLLNQSTLLKGVNDNAHILKALSEALFAAGVMPYYLHVLDKVKGAAHFDIDESTAKKIHTKLKSLTSGYLVPKLTREVAHEMAKTWIN</sequence>
<dbReference type="EMBL" id="BMJS01000001">
    <property type="protein sequence ID" value="GGF87574.1"/>
    <property type="molecule type" value="Genomic_DNA"/>
</dbReference>
<protein>
    <recommendedName>
        <fullName evidence="5">L-lysine 2,3-aminomutase</fullName>
    </recommendedName>
    <alternativeName>
        <fullName evidence="13">EF-P post-translational modification enzyme B</fullName>
    </alternativeName>
</protein>
<feature type="modified residue" description="N6-(pyridoxal phosphate)lysine" evidence="15">
    <location>
        <position position="336"/>
    </location>
</feature>
<dbReference type="InterPro" id="IPR058240">
    <property type="entry name" value="rSAM_sf"/>
</dbReference>
<evidence type="ECO:0000256" key="7">
    <source>
        <dbReference type="ARBA" id="ARBA00022691"/>
    </source>
</evidence>
<dbReference type="AlphaFoldDB" id="A0A8J2Z1L1"/>
<keyword evidence="10" id="KW-0408">Iron</keyword>
<dbReference type="NCBIfam" id="TIGR00238">
    <property type="entry name" value="KamA family radical SAM protein"/>
    <property type="match status" value="1"/>
</dbReference>
<evidence type="ECO:0000256" key="11">
    <source>
        <dbReference type="ARBA" id="ARBA00023014"/>
    </source>
</evidence>
<evidence type="ECO:0000256" key="2">
    <source>
        <dbReference type="ARBA" id="ARBA00001933"/>
    </source>
</evidence>
<evidence type="ECO:0000256" key="15">
    <source>
        <dbReference type="PIRSR" id="PIRSR603739-50"/>
    </source>
</evidence>
<dbReference type="Pfam" id="PF04055">
    <property type="entry name" value="Radical_SAM"/>
    <property type="match status" value="1"/>
</dbReference>
<keyword evidence="8 14" id="KW-0479">Metal-binding</keyword>
<accession>A0A8J2Z1L1</accession>
<reference evidence="17" key="2">
    <citation type="submission" date="2020-09" db="EMBL/GenBank/DDBJ databases">
        <authorList>
            <person name="Sun Q."/>
            <person name="Zhou Y."/>
        </authorList>
    </citation>
    <scope>NUCLEOTIDE SEQUENCE</scope>
    <source>
        <strain evidence="17">CGMCC 1.15758</strain>
    </source>
</reference>
<keyword evidence="12" id="KW-0413">Isomerase</keyword>
<comment type="cofactor">
    <cofactor evidence="2 15">
        <name>pyridoxal 5'-phosphate</name>
        <dbReference type="ChEBI" id="CHEBI:597326"/>
    </cofactor>
</comment>
<proteinExistence type="inferred from homology"/>
<keyword evidence="11 14" id="KW-0411">Iron-sulfur</keyword>
<comment type="similarity">
    <text evidence="4">Belongs to the radical SAM superfamily. KamA family.</text>
</comment>
<dbReference type="GO" id="GO:0016853">
    <property type="term" value="F:isomerase activity"/>
    <property type="evidence" value="ECO:0007669"/>
    <property type="project" value="UniProtKB-KW"/>
</dbReference>
<dbReference type="PIRSF" id="PIRSF004911">
    <property type="entry name" value="DUF160"/>
    <property type="match status" value="1"/>
</dbReference>
<dbReference type="InterPro" id="IPR007197">
    <property type="entry name" value="rSAM"/>
</dbReference>
<evidence type="ECO:0000256" key="14">
    <source>
        <dbReference type="PIRSR" id="PIRSR004911-1"/>
    </source>
</evidence>
<evidence type="ECO:0000256" key="12">
    <source>
        <dbReference type="ARBA" id="ARBA00023235"/>
    </source>
</evidence>
<name>A0A8J2Z1L1_9GAMM</name>
<dbReference type="GO" id="GO:0046872">
    <property type="term" value="F:metal ion binding"/>
    <property type="evidence" value="ECO:0007669"/>
    <property type="project" value="UniProtKB-KW"/>
</dbReference>
<evidence type="ECO:0000313" key="17">
    <source>
        <dbReference type="EMBL" id="GGF87574.1"/>
    </source>
</evidence>
<dbReference type="InterPro" id="IPR022462">
    <property type="entry name" value="EpmB"/>
</dbReference>
<evidence type="ECO:0000256" key="3">
    <source>
        <dbReference type="ARBA" id="ARBA00001966"/>
    </source>
</evidence>
<dbReference type="OrthoDB" id="9770937at2"/>
<evidence type="ECO:0000256" key="6">
    <source>
        <dbReference type="ARBA" id="ARBA00022485"/>
    </source>
</evidence>
<gene>
    <name evidence="17" type="ORF">GCM10010995_01090</name>
</gene>
<evidence type="ECO:0000256" key="13">
    <source>
        <dbReference type="ARBA" id="ARBA00030756"/>
    </source>
</evidence>
<keyword evidence="7" id="KW-0949">S-adenosyl-L-methionine</keyword>
<keyword evidence="18" id="KW-1185">Reference proteome</keyword>
<keyword evidence="6 14" id="KW-0004">4Fe-4S</keyword>
<dbReference type="PROSITE" id="PS51918">
    <property type="entry name" value="RADICAL_SAM"/>
    <property type="match status" value="1"/>
</dbReference>
<keyword evidence="9 15" id="KW-0663">Pyridoxal phosphate</keyword>
<comment type="caution">
    <text evidence="17">The sequence shown here is derived from an EMBL/GenBank/DDBJ whole genome shotgun (WGS) entry which is preliminary data.</text>
</comment>
<dbReference type="InterPro" id="IPR013785">
    <property type="entry name" value="Aldolase_TIM"/>
</dbReference>
<evidence type="ECO:0000256" key="4">
    <source>
        <dbReference type="ARBA" id="ARBA00008703"/>
    </source>
</evidence>
<dbReference type="SUPFAM" id="SSF102114">
    <property type="entry name" value="Radical SAM enzymes"/>
    <property type="match status" value="1"/>
</dbReference>
<feature type="domain" description="Radical SAM core" evidence="16">
    <location>
        <begin position="109"/>
        <end position="333"/>
    </location>
</feature>
<dbReference type="NCBIfam" id="TIGR03821">
    <property type="entry name" value="EFP_modif_epmB"/>
    <property type="match status" value="1"/>
</dbReference>
<evidence type="ECO:0000256" key="10">
    <source>
        <dbReference type="ARBA" id="ARBA00023004"/>
    </source>
</evidence>
<feature type="binding site" evidence="14">
    <location>
        <position position="130"/>
    </location>
    <ligand>
        <name>[4Fe-4S] cluster</name>
        <dbReference type="ChEBI" id="CHEBI:49883"/>
        <note>4Fe-4S-S-AdoMet</note>
    </ligand>
</feature>
<evidence type="ECO:0000256" key="8">
    <source>
        <dbReference type="ARBA" id="ARBA00022723"/>
    </source>
</evidence>
<dbReference type="PANTHER" id="PTHR30538:SF1">
    <property type="entry name" value="L-LYSINE 2,3-AMINOMUTASE"/>
    <property type="match status" value="1"/>
</dbReference>
<dbReference type="Gene3D" id="3.20.20.70">
    <property type="entry name" value="Aldolase class I"/>
    <property type="match status" value="1"/>
</dbReference>
<dbReference type="SFLD" id="SFLDG01070">
    <property type="entry name" value="PLP-dependent"/>
    <property type="match status" value="1"/>
</dbReference>
<dbReference type="Proteomes" id="UP000636949">
    <property type="component" value="Unassembled WGS sequence"/>
</dbReference>
<feature type="binding site" evidence="14">
    <location>
        <position position="123"/>
    </location>
    <ligand>
        <name>[4Fe-4S] cluster</name>
        <dbReference type="ChEBI" id="CHEBI:49883"/>
        <note>4Fe-4S-S-AdoMet</note>
    </ligand>
</feature>
<dbReference type="PANTHER" id="PTHR30538">
    <property type="entry name" value="LYSINE 2,3-AMINOMUTASE-RELATED"/>
    <property type="match status" value="1"/>
</dbReference>
<organism evidence="17 18">
    <name type="scientific">Cysteiniphilum litorale</name>
    <dbReference type="NCBI Taxonomy" id="2056700"/>
    <lineage>
        <taxon>Bacteria</taxon>
        <taxon>Pseudomonadati</taxon>
        <taxon>Pseudomonadota</taxon>
        <taxon>Gammaproteobacteria</taxon>
        <taxon>Thiotrichales</taxon>
        <taxon>Fastidiosibacteraceae</taxon>
        <taxon>Cysteiniphilum</taxon>
    </lineage>
</organism>
<evidence type="ECO:0000256" key="1">
    <source>
        <dbReference type="ARBA" id="ARBA00001352"/>
    </source>
</evidence>